<reference evidence="1 2" key="1">
    <citation type="submission" date="2015-01" db="EMBL/GenBank/DDBJ databases">
        <title>Genome of allotetraploid Gossypium barbadense reveals genomic plasticity and fiber elongation in cotton evolution.</title>
        <authorList>
            <person name="Chen X."/>
            <person name="Liu X."/>
            <person name="Zhao B."/>
            <person name="Zheng H."/>
            <person name="Hu Y."/>
            <person name="Lu G."/>
            <person name="Yang C."/>
            <person name="Chen J."/>
            <person name="Shan C."/>
            <person name="Zhang L."/>
            <person name="Zhou Y."/>
            <person name="Wang L."/>
            <person name="Guo W."/>
            <person name="Bai Y."/>
            <person name="Ruan J."/>
            <person name="Shangguan X."/>
            <person name="Mao Y."/>
            <person name="Jiang J."/>
            <person name="Zhu Y."/>
            <person name="Lei J."/>
            <person name="Kang H."/>
            <person name="Chen S."/>
            <person name="He X."/>
            <person name="Wang R."/>
            <person name="Wang Y."/>
            <person name="Chen J."/>
            <person name="Wang L."/>
            <person name="Yu S."/>
            <person name="Wang B."/>
            <person name="Wei J."/>
            <person name="Song S."/>
            <person name="Lu X."/>
            <person name="Gao Z."/>
            <person name="Gu W."/>
            <person name="Deng X."/>
            <person name="Ma D."/>
            <person name="Wang S."/>
            <person name="Liang W."/>
            <person name="Fang L."/>
            <person name="Cai C."/>
            <person name="Zhu X."/>
            <person name="Zhou B."/>
            <person name="Zhang Y."/>
            <person name="Chen Z."/>
            <person name="Xu S."/>
            <person name="Zhu R."/>
            <person name="Wang S."/>
            <person name="Zhang T."/>
            <person name="Zhao G."/>
        </authorList>
    </citation>
    <scope>NUCLEOTIDE SEQUENCE [LARGE SCALE GENOMIC DNA]</scope>
    <source>
        <strain evidence="2">cv. Xinhai21</strain>
        <tissue evidence="1">Leaf</tissue>
    </source>
</reference>
<evidence type="ECO:0000313" key="2">
    <source>
        <dbReference type="Proteomes" id="UP000239757"/>
    </source>
</evidence>
<dbReference type="AlphaFoldDB" id="A0A2P5WTQ5"/>
<name>A0A2P5WTQ5_GOSBA</name>
<sequence>MSVASDIFAGEASTFSSGSSPYAVDSNRRAFAAGRRRLKVSRSCLGCSCQRVYDESHRSPRPAPLLASQMRRFVDFREGVSRAFGVGGFPLTPAAAPSSEVGLTRRTNATPKRHSNWLRDRVGLPVTAQPTYSLLIPSSCRRFWLDHSLVDPPSGGS</sequence>
<dbReference type="Proteomes" id="UP000239757">
    <property type="component" value="Unassembled WGS sequence"/>
</dbReference>
<organism evidence="1 2">
    <name type="scientific">Gossypium barbadense</name>
    <name type="common">Sea Island cotton</name>
    <name type="synonym">Hibiscus barbadensis</name>
    <dbReference type="NCBI Taxonomy" id="3634"/>
    <lineage>
        <taxon>Eukaryota</taxon>
        <taxon>Viridiplantae</taxon>
        <taxon>Streptophyta</taxon>
        <taxon>Embryophyta</taxon>
        <taxon>Tracheophyta</taxon>
        <taxon>Spermatophyta</taxon>
        <taxon>Magnoliopsida</taxon>
        <taxon>eudicotyledons</taxon>
        <taxon>Gunneridae</taxon>
        <taxon>Pentapetalae</taxon>
        <taxon>rosids</taxon>
        <taxon>malvids</taxon>
        <taxon>Malvales</taxon>
        <taxon>Malvaceae</taxon>
        <taxon>Malvoideae</taxon>
        <taxon>Gossypium</taxon>
    </lineage>
</organism>
<gene>
    <name evidence="1" type="ORF">GOBAR_AA26216</name>
</gene>
<proteinExistence type="predicted"/>
<dbReference type="EMBL" id="KZ666520">
    <property type="protein sequence ID" value="PPR94453.1"/>
    <property type="molecule type" value="Genomic_DNA"/>
</dbReference>
<protein>
    <submittedName>
        <fullName evidence="1">Uncharacterized protein</fullName>
    </submittedName>
</protein>
<evidence type="ECO:0000313" key="1">
    <source>
        <dbReference type="EMBL" id="PPR94453.1"/>
    </source>
</evidence>
<accession>A0A2P5WTQ5</accession>